<organism evidence="1">
    <name type="scientific">Candidatus Moduliflexus flocculans</name>
    <dbReference type="NCBI Taxonomy" id="1499966"/>
    <lineage>
        <taxon>Bacteria</taxon>
        <taxon>Candidatus Moduliflexota</taxon>
        <taxon>Candidatus Moduliflexia</taxon>
        <taxon>Candidatus Moduliflexales</taxon>
        <taxon>Candidatus Moduliflexaceae</taxon>
    </lineage>
</organism>
<gene>
    <name evidence="1" type="ORF">U14_01761</name>
</gene>
<sequence length="89" mass="10562">MIIFTTIGITTKQQYIFLYHPDTVEKTYTSLTIYNVLFYHELTNFYHALSKNNVEKIYGSNSYLIRVVFSIKNIQHTHITLLPSQTWEL</sequence>
<name>A0A0S6VT05_9BACT</name>
<dbReference type="HOGENOM" id="CLU_2448595_0_0_0"/>
<accession>A0A0S6VT05</accession>
<dbReference type="AlphaFoldDB" id="A0A0S6VT05"/>
<proteinExistence type="predicted"/>
<dbReference type="Proteomes" id="UP000030700">
    <property type="component" value="Unassembled WGS sequence"/>
</dbReference>
<protein>
    <submittedName>
        <fullName evidence="1">Uncharacterized protein</fullName>
    </submittedName>
</protein>
<keyword evidence="2" id="KW-1185">Reference proteome</keyword>
<evidence type="ECO:0000313" key="1">
    <source>
        <dbReference type="EMBL" id="GAK50530.1"/>
    </source>
</evidence>
<dbReference type="EMBL" id="DF820456">
    <property type="protein sequence ID" value="GAK50530.1"/>
    <property type="molecule type" value="Genomic_DNA"/>
</dbReference>
<evidence type="ECO:0000313" key="2">
    <source>
        <dbReference type="Proteomes" id="UP000030700"/>
    </source>
</evidence>
<reference evidence="1" key="1">
    <citation type="journal article" date="2015" name="PeerJ">
        <title>First genomic representation of candidate bacterial phylum KSB3 points to enhanced environmental sensing as a trigger of wastewater bulking.</title>
        <authorList>
            <person name="Sekiguchi Y."/>
            <person name="Ohashi A."/>
            <person name="Parks D.H."/>
            <person name="Yamauchi T."/>
            <person name="Tyson G.W."/>
            <person name="Hugenholtz P."/>
        </authorList>
    </citation>
    <scope>NUCLEOTIDE SEQUENCE [LARGE SCALE GENOMIC DNA]</scope>
</reference>